<sequence length="1089" mass="124261">MQFLLLSFGCLSVFFSLTDSKSYNAQPSNALKRGYRSSSVAEFRPINDDDEYAVGDDQAETSYNNGDYTAVDIAPAPDSNYDQKPGGNADVYYPTDDYRVSRDYDDYVSPQACGYDANGTLCGFNCSYSSNYYYYECDSVYQRCTYDRLDQVKCKYTVGVNVGSLCSINDKGEYFCGDDCEFTSTKGDSISCKSIIFQCKFTDDSLISCKFNTTYVYPQKCEVVQSNKTQICGYNCTYSEDGTDMKCKDTYQTCQLTDDNEYVCEFVFDVDSGSCTKESHGNWKCNGLDCEKNKEKKLVCTQKTSYYYYDDARVRGIELDGCGQSSYGDMQICGSNCIYGYQGHINCSVISKICNYNGNAYLMGDSKGQCMYNTQTVQADLCGMNEKGDNICGYNCSYAAANSYNIKCEKVYQTCGYDADDTYHCKYAPDYVMPSACGNDPDGNSICGQECSYVIDEELMCKYLDYKCNYEDSWNYWCLYNRSNTAEDYCDKEDGKWVCQDGCYVDKEKNVWCYENSTQTSYDYYEYNYHYTVDEGCGNHVSNTTGEVDSFICGLNCSVDRDYNMDCEIVTKNCSMDEEGAEFVDYDSCEYNKTHVFNEVCSYFDNNAYVCGRNCIYSNGVNVTCSTNFTSCTYSPQTYAYDCVYDKNYVLSSACGFDINHATICGNDCTHKYGNETIDCKTINTTCSFDEWGSTLCHYNISTNSQQGTNTYCINGYCDLSNCTEKNGFMSCYSNSSDYNEYNYDCKINSKNQLICQQLNANCSYDSYEQWVCTYDHQYPVDYYYVNNWNNDNCYYTSTGTVCTDDKPEGIDDDFFNRYLQSITYQYLLYYYQYNYQNGDKISLNKLYTNFLATTQLWMNDTTLDEKKAHFDEYLDSLGSDNKEKILRAIEFCRDSISDMSTKEARKFTKDLVSKYDNGDLFTDIYTIIDLAVTNAESQLSYEAYSDYIQNGPVAIMEQVILKMVAQDAEKEQFPYIKKLYKWYKQDKKAAKKCEKLDCESDDQVCDIRYSNGKTTAACVSKDSVNRNQCEGKTLCASESHCIDLNDKSEPEEDYACICGPKYNDNSNDTAQPADVHIQWQGISCTARS</sequence>
<organism evidence="2 3">
    <name type="scientific">Diploscapter pachys</name>
    <dbReference type="NCBI Taxonomy" id="2018661"/>
    <lineage>
        <taxon>Eukaryota</taxon>
        <taxon>Metazoa</taxon>
        <taxon>Ecdysozoa</taxon>
        <taxon>Nematoda</taxon>
        <taxon>Chromadorea</taxon>
        <taxon>Rhabditida</taxon>
        <taxon>Rhabditina</taxon>
        <taxon>Rhabditomorpha</taxon>
        <taxon>Rhabditoidea</taxon>
        <taxon>Rhabditidae</taxon>
        <taxon>Diploscapter</taxon>
    </lineage>
</organism>
<proteinExistence type="predicted"/>
<comment type="caution">
    <text evidence="2">The sequence shown here is derived from an EMBL/GenBank/DDBJ whole genome shotgun (WGS) entry which is preliminary data.</text>
</comment>
<evidence type="ECO:0000313" key="3">
    <source>
        <dbReference type="Proteomes" id="UP000218231"/>
    </source>
</evidence>
<evidence type="ECO:0000256" key="1">
    <source>
        <dbReference type="SAM" id="SignalP"/>
    </source>
</evidence>
<dbReference type="AlphaFoldDB" id="A0A2A2JQR3"/>
<keyword evidence="1" id="KW-0732">Signal</keyword>
<evidence type="ECO:0008006" key="4">
    <source>
        <dbReference type="Google" id="ProtNLM"/>
    </source>
</evidence>
<gene>
    <name evidence="2" type="ORF">WR25_02733</name>
</gene>
<protein>
    <recommendedName>
        <fullName evidence="4">EGF-like domain-containing protein</fullName>
    </recommendedName>
</protein>
<dbReference type="Proteomes" id="UP000218231">
    <property type="component" value="Unassembled WGS sequence"/>
</dbReference>
<keyword evidence="3" id="KW-1185">Reference proteome</keyword>
<feature type="chain" id="PRO_5012516722" description="EGF-like domain-containing protein" evidence="1">
    <location>
        <begin position="21"/>
        <end position="1089"/>
    </location>
</feature>
<dbReference type="EMBL" id="LIAE01010288">
    <property type="protein sequence ID" value="PAV63983.1"/>
    <property type="molecule type" value="Genomic_DNA"/>
</dbReference>
<reference evidence="2 3" key="1">
    <citation type="journal article" date="2017" name="Curr. Biol.">
        <title>Genome architecture and evolution of a unichromosomal asexual nematode.</title>
        <authorList>
            <person name="Fradin H."/>
            <person name="Zegar C."/>
            <person name="Gutwein M."/>
            <person name="Lucas J."/>
            <person name="Kovtun M."/>
            <person name="Corcoran D."/>
            <person name="Baugh L.R."/>
            <person name="Kiontke K."/>
            <person name="Gunsalus K."/>
            <person name="Fitch D.H."/>
            <person name="Piano F."/>
        </authorList>
    </citation>
    <scope>NUCLEOTIDE SEQUENCE [LARGE SCALE GENOMIC DNA]</scope>
    <source>
        <strain evidence="2">PF1309</strain>
    </source>
</reference>
<accession>A0A2A2JQR3</accession>
<evidence type="ECO:0000313" key="2">
    <source>
        <dbReference type="EMBL" id="PAV63983.1"/>
    </source>
</evidence>
<feature type="signal peptide" evidence="1">
    <location>
        <begin position="1"/>
        <end position="20"/>
    </location>
</feature>
<name>A0A2A2JQR3_9BILA</name>